<keyword evidence="2" id="KW-1185">Reference proteome</keyword>
<comment type="caution">
    <text evidence="1">The sequence shown here is derived from an EMBL/GenBank/DDBJ whole genome shotgun (WGS) entry which is preliminary data.</text>
</comment>
<proteinExistence type="predicted"/>
<dbReference type="EMBL" id="JBBKAM010000002">
    <property type="protein sequence ID" value="MEJ8641274.1"/>
    <property type="molecule type" value="Genomic_DNA"/>
</dbReference>
<organism evidence="1 2">
    <name type="scientific">Streptomyces caledonius</name>
    <dbReference type="NCBI Taxonomy" id="3134107"/>
    <lineage>
        <taxon>Bacteria</taxon>
        <taxon>Bacillati</taxon>
        <taxon>Actinomycetota</taxon>
        <taxon>Actinomycetes</taxon>
        <taxon>Kitasatosporales</taxon>
        <taxon>Streptomycetaceae</taxon>
        <taxon>Streptomyces</taxon>
    </lineage>
</organism>
<dbReference type="Proteomes" id="UP001382904">
    <property type="component" value="Unassembled WGS sequence"/>
</dbReference>
<protein>
    <submittedName>
        <fullName evidence="1">Uncharacterized protein</fullName>
    </submittedName>
</protein>
<accession>A0ABU8U1R4</accession>
<sequence>MKDPFACDDPAMLSASASAPADRVAARRAVAAHAESPAECEMLLDMLGLLSGEKRPWTSVSGPARLGE</sequence>
<evidence type="ECO:0000313" key="1">
    <source>
        <dbReference type="EMBL" id="MEJ8641274.1"/>
    </source>
</evidence>
<reference evidence="1 2" key="1">
    <citation type="submission" date="2024-03" db="EMBL/GenBank/DDBJ databases">
        <title>Novel Streptomyces species of biotechnological and ecological value are a feature of Machair soil.</title>
        <authorList>
            <person name="Prole J.R."/>
            <person name="Goodfellow M."/>
            <person name="Allenby N."/>
            <person name="Ward A.C."/>
        </authorList>
    </citation>
    <scope>NUCLEOTIDE SEQUENCE [LARGE SCALE GENOMIC DNA]</scope>
    <source>
        <strain evidence="1 2">MS1.HAVA.3</strain>
    </source>
</reference>
<gene>
    <name evidence="1" type="ORF">WKI68_06905</name>
</gene>
<evidence type="ECO:0000313" key="2">
    <source>
        <dbReference type="Proteomes" id="UP001382904"/>
    </source>
</evidence>
<name>A0ABU8U1R4_9ACTN</name>